<feature type="active site" description="Proton acceptor" evidence="9">
    <location>
        <position position="433"/>
    </location>
</feature>
<dbReference type="Proteomes" id="UP000318711">
    <property type="component" value="Unassembled WGS sequence"/>
</dbReference>
<keyword evidence="2" id="KW-0540">Nuclease</keyword>
<evidence type="ECO:0000256" key="7">
    <source>
        <dbReference type="ARBA" id="ARBA00022839"/>
    </source>
</evidence>
<name>A0A554LS96_9BACT</name>
<dbReference type="PIRSF" id="PIRSF004803">
    <property type="entry name" value="RnjA"/>
    <property type="match status" value="1"/>
</dbReference>
<dbReference type="InterPro" id="IPR042173">
    <property type="entry name" value="RNase_J_2"/>
</dbReference>
<dbReference type="Pfam" id="PF00753">
    <property type="entry name" value="Lactamase_B"/>
    <property type="match status" value="1"/>
</dbReference>
<dbReference type="GO" id="GO:0003723">
    <property type="term" value="F:RNA binding"/>
    <property type="evidence" value="ECO:0007669"/>
    <property type="project" value="UniProtKB-KW"/>
</dbReference>
<dbReference type="GO" id="GO:0004521">
    <property type="term" value="F:RNA endonuclease activity"/>
    <property type="evidence" value="ECO:0007669"/>
    <property type="project" value="InterPro"/>
</dbReference>
<keyword evidence="7" id="KW-0269">Exonuclease</keyword>
<dbReference type="GO" id="GO:0006396">
    <property type="term" value="P:RNA processing"/>
    <property type="evidence" value="ECO:0007669"/>
    <property type="project" value="InterPro"/>
</dbReference>
<dbReference type="SMART" id="SM00849">
    <property type="entry name" value="Lactamase_B"/>
    <property type="match status" value="1"/>
</dbReference>
<evidence type="ECO:0000256" key="6">
    <source>
        <dbReference type="ARBA" id="ARBA00022833"/>
    </source>
</evidence>
<evidence type="ECO:0000259" key="12">
    <source>
        <dbReference type="SMART" id="SM00849"/>
    </source>
</evidence>
<dbReference type="NCBIfam" id="TIGR00649">
    <property type="entry name" value="MG423"/>
    <property type="match status" value="1"/>
</dbReference>
<comment type="cofactor">
    <cofactor evidence="11">
        <name>Ca(2+)</name>
        <dbReference type="ChEBI" id="CHEBI:29108"/>
    </cofactor>
    <text evidence="11">Binds 1 Ca(2+) cation per subunit. Seen in 1 crystal structure, it is not clear if it is physiologically important.</text>
</comment>
<evidence type="ECO:0000313" key="14">
    <source>
        <dbReference type="Proteomes" id="UP000318711"/>
    </source>
</evidence>
<dbReference type="Pfam" id="PF22505">
    <property type="entry name" value="RNase_J_b_CASP"/>
    <property type="match status" value="1"/>
</dbReference>
<keyword evidence="3 11" id="KW-0479">Metal-binding</keyword>
<evidence type="ECO:0000313" key="13">
    <source>
        <dbReference type="EMBL" id="TSC95736.1"/>
    </source>
</evidence>
<gene>
    <name evidence="13" type="ORF">CEN88_440</name>
</gene>
<feature type="binding site" evidence="11">
    <location>
        <position position="228"/>
    </location>
    <ligand>
        <name>Zn(2+)</name>
        <dbReference type="ChEBI" id="CHEBI:29105"/>
        <label>1</label>
        <note>catalytic</note>
    </ligand>
</feature>
<feature type="binding site" evidence="10">
    <location>
        <begin position="429"/>
        <end position="433"/>
    </location>
    <ligand>
        <name>substrate</name>
    </ligand>
</feature>
<evidence type="ECO:0000256" key="11">
    <source>
        <dbReference type="PIRSR" id="PIRSR004803-3"/>
    </source>
</evidence>
<dbReference type="InterPro" id="IPR055132">
    <property type="entry name" value="RNase_J_b_CASP"/>
</dbReference>
<dbReference type="Gene3D" id="3.40.50.10710">
    <property type="entry name" value="Metallo-hydrolase/oxidoreductase"/>
    <property type="match status" value="1"/>
</dbReference>
<dbReference type="InterPro" id="IPR001279">
    <property type="entry name" value="Metallo-B-lactamas"/>
</dbReference>
<evidence type="ECO:0000256" key="2">
    <source>
        <dbReference type="ARBA" id="ARBA00022722"/>
    </source>
</evidence>
<dbReference type="PANTHER" id="PTHR43694:SF1">
    <property type="entry name" value="RIBONUCLEASE J"/>
    <property type="match status" value="1"/>
</dbReference>
<feature type="active site" description="Proton donor" evidence="9">
    <location>
        <position position="260"/>
    </location>
</feature>
<dbReference type="InterPro" id="IPR041636">
    <property type="entry name" value="RNase_J_C"/>
</dbReference>
<dbReference type="EMBL" id="VMGL01000057">
    <property type="protein sequence ID" value="TSC95736.1"/>
    <property type="molecule type" value="Genomic_DNA"/>
</dbReference>
<keyword evidence="5" id="KW-0378">Hydrolase</keyword>
<keyword evidence="1" id="KW-0963">Cytoplasm</keyword>
<keyword evidence="11" id="KW-0106">Calcium</keyword>
<dbReference type="Pfam" id="PF17770">
    <property type="entry name" value="RNase_J_C"/>
    <property type="match status" value="1"/>
</dbReference>
<evidence type="ECO:0000256" key="10">
    <source>
        <dbReference type="PIRSR" id="PIRSR004803-2"/>
    </source>
</evidence>
<protein>
    <submittedName>
        <fullName evidence="13">RNA-metabolising metallo-beta-lactamase</fullName>
    </submittedName>
</protein>
<comment type="caution">
    <text evidence="13">The sequence shown here is derived from an EMBL/GenBank/DDBJ whole genome shotgun (WGS) entry which is preliminary data.</text>
</comment>
<dbReference type="PANTHER" id="PTHR43694">
    <property type="entry name" value="RIBONUCLEASE J"/>
    <property type="match status" value="1"/>
</dbReference>
<dbReference type="SUPFAM" id="SSF56281">
    <property type="entry name" value="Metallo-hydrolase/oxidoreductase"/>
    <property type="match status" value="1"/>
</dbReference>
<sequence>MVLPFYFCLLSRTPTAVAPTNPIAPITPKFAGSDRPRQRGGRQPVVAGHLKTIGDNQPFNNRPVILPKAPDILRIIPLGGLGEIGKNMMVYEYNNDIIVVDCGIMFPGAEMLGVDFVIPDIKYLTDNKERLRGIILTHGHEDHVGGLPYIWPKLGVNMYASDLTAGLIKVKMKEFAIENPPLKIIKEGEKLQLGEFKLEFFRVNHSIPDGLGLAIETPDGQLFIHTGDFKFDHTPVNEGQMDLGQLALYGKRGVTCLMSDSTNAEVEGYTISEQVVGETFDRIFKNARGRIVVTSFASLINRIQQIFNSAVKYHRKVAVSGRSMENNITTAVELGFLKLPEGTLVELNKIGRLPDNEVVIICTGSQGEEFSALVRMAAGEHRQIKIRRGDTVVISASPIPGNEKSIYDTIDNLFREGAQVIYGKQVDIHVSGHASQEELKTMLGLIKPKYFLPIHGEYRHLVRHGRLAESVGIESDKALITENGSVAEFDKNGNGKLTNYHVPSGYILVDGLGIGDVGNIVLRDRQAMAQEGIFVVILTVDKKKGTILTSPDIISRGFIYMRQREDLVYQSRQEVKRIFDHLNRQYPANWDYIKKTLREEIGNFL</sequence>
<feature type="binding site" evidence="11">
    <location>
        <position position="510"/>
    </location>
    <ligand>
        <name>Ca(2+)</name>
        <dbReference type="ChEBI" id="CHEBI:29108"/>
    </ligand>
</feature>
<dbReference type="Pfam" id="PF07521">
    <property type="entry name" value="RMMBL"/>
    <property type="match status" value="1"/>
</dbReference>
<dbReference type="Gene3D" id="3.10.20.580">
    <property type="match status" value="1"/>
</dbReference>
<accession>A0A554LS96</accession>
<evidence type="ECO:0000256" key="1">
    <source>
        <dbReference type="ARBA" id="ARBA00022490"/>
    </source>
</evidence>
<dbReference type="GO" id="GO:0008270">
    <property type="term" value="F:zinc ion binding"/>
    <property type="evidence" value="ECO:0007669"/>
    <property type="project" value="InterPro"/>
</dbReference>
<comment type="cofactor">
    <cofactor evidence="11">
        <name>Zn(2+)</name>
        <dbReference type="ChEBI" id="CHEBI:29105"/>
    </cofactor>
    <text evidence="11">Binds 2 Zn(2+) ions per subunit. It is not clear if Zn(2+) or Mg(2+) is physiologically important.</text>
</comment>
<evidence type="ECO:0000256" key="8">
    <source>
        <dbReference type="ARBA" id="ARBA00022884"/>
    </source>
</evidence>
<organism evidence="13 14">
    <name type="scientific">Candidatus Berkelbacteria bacterium Licking1014_2</name>
    <dbReference type="NCBI Taxonomy" id="2017146"/>
    <lineage>
        <taxon>Bacteria</taxon>
        <taxon>Candidatus Berkelbacteria</taxon>
    </lineage>
</organism>
<feature type="binding site" evidence="11">
    <location>
        <position position="143"/>
    </location>
    <ligand>
        <name>Zn(2+)</name>
        <dbReference type="ChEBI" id="CHEBI:29105"/>
        <label>1</label>
        <note>catalytic</note>
    </ligand>
</feature>
<proteinExistence type="inferred from homology"/>
<feature type="binding site" evidence="11">
    <location>
        <position position="115"/>
    </location>
    <ligand>
        <name>Ca(2+)</name>
        <dbReference type="ChEBI" id="CHEBI:29108"/>
    </ligand>
</feature>
<dbReference type="HAMAP" id="MF_01491">
    <property type="entry name" value="RNase_J_bact"/>
    <property type="match status" value="1"/>
</dbReference>
<keyword evidence="4" id="KW-0255">Endonuclease</keyword>
<dbReference type="Gene3D" id="3.60.15.10">
    <property type="entry name" value="Ribonuclease Z/Hydroxyacylglutathione hydrolase-like"/>
    <property type="match status" value="1"/>
</dbReference>
<dbReference type="GO" id="GO:0004534">
    <property type="term" value="F:5'-3' RNA exonuclease activity"/>
    <property type="evidence" value="ECO:0007669"/>
    <property type="project" value="InterPro"/>
</dbReference>
<feature type="domain" description="Metallo-beta-lactamase" evidence="12">
    <location>
        <begin position="85"/>
        <end position="280"/>
    </location>
</feature>
<feature type="non-terminal residue" evidence="13">
    <location>
        <position position="605"/>
    </location>
</feature>
<dbReference type="InterPro" id="IPR001587">
    <property type="entry name" value="RNase_J_CS"/>
</dbReference>
<keyword evidence="6 11" id="KW-0862">Zinc</keyword>
<feature type="binding site" evidence="11">
    <location>
        <position position="113"/>
    </location>
    <ligand>
        <name>Ca(2+)</name>
        <dbReference type="ChEBI" id="CHEBI:29108"/>
    </ligand>
</feature>
<feature type="binding site" evidence="11">
    <location>
        <position position="455"/>
    </location>
    <ligand>
        <name>Zn(2+)</name>
        <dbReference type="ChEBI" id="CHEBI:29105"/>
        <label>1</label>
        <note>catalytic</note>
    </ligand>
</feature>
<dbReference type="CDD" id="cd07714">
    <property type="entry name" value="RNaseJ_MBL-fold"/>
    <property type="match status" value="1"/>
</dbReference>
<evidence type="ECO:0000256" key="4">
    <source>
        <dbReference type="ARBA" id="ARBA00022759"/>
    </source>
</evidence>
<reference evidence="13 14" key="1">
    <citation type="submission" date="2017-07" db="EMBL/GenBank/DDBJ databases">
        <title>Mechanisms for carbon and nitrogen cycling indicate functional differentiation within the Candidate Phyla Radiation.</title>
        <authorList>
            <person name="Danczak R.E."/>
            <person name="Johnston M.D."/>
            <person name="Kenah C."/>
            <person name="Slattery M."/>
            <person name="Wrighton K.C."/>
            <person name="Wilkins M.J."/>
        </authorList>
    </citation>
    <scope>NUCLEOTIDE SEQUENCE [LARGE SCALE GENOMIC DNA]</scope>
    <source>
        <strain evidence="13">Licking1014_2</strain>
    </source>
</reference>
<evidence type="ECO:0000256" key="3">
    <source>
        <dbReference type="ARBA" id="ARBA00022723"/>
    </source>
</evidence>
<feature type="binding site" evidence="11">
    <location>
        <position position="205"/>
    </location>
    <ligand>
        <name>Zn(2+)</name>
        <dbReference type="ChEBI" id="CHEBI:29105"/>
        <label>1</label>
        <note>catalytic</note>
    </ligand>
</feature>
<keyword evidence="8" id="KW-0694">RNA-binding</keyword>
<evidence type="ECO:0000256" key="9">
    <source>
        <dbReference type="PIRSR" id="PIRSR004803-1"/>
    </source>
</evidence>
<dbReference type="InterPro" id="IPR030854">
    <property type="entry name" value="RNase_J_bac"/>
</dbReference>
<feature type="binding site" evidence="11">
    <location>
        <position position="142"/>
    </location>
    <ligand>
        <name>Zn(2+)</name>
        <dbReference type="ChEBI" id="CHEBI:29105"/>
        <label>1</label>
        <note>catalytic</note>
    </ligand>
</feature>
<evidence type="ECO:0000256" key="5">
    <source>
        <dbReference type="ARBA" id="ARBA00022801"/>
    </source>
</evidence>
<dbReference type="InterPro" id="IPR036866">
    <property type="entry name" value="RibonucZ/Hydroxyglut_hydro"/>
</dbReference>
<dbReference type="InterPro" id="IPR011108">
    <property type="entry name" value="RMMBL"/>
</dbReference>
<feature type="binding site" evidence="11">
    <location>
        <position position="140"/>
    </location>
    <ligand>
        <name>Zn(2+)</name>
        <dbReference type="ChEBI" id="CHEBI:29105"/>
        <label>1</label>
        <note>catalytic</note>
    </ligand>
</feature>
<dbReference type="InterPro" id="IPR004613">
    <property type="entry name" value="RNase_J"/>
</dbReference>
<dbReference type="PROSITE" id="PS01292">
    <property type="entry name" value="UPF0036"/>
    <property type="match status" value="1"/>
</dbReference>
<feature type="binding site" evidence="11">
    <location>
        <position position="138"/>
    </location>
    <ligand>
        <name>Zn(2+)</name>
        <dbReference type="ChEBI" id="CHEBI:29105"/>
        <label>1</label>
        <note>catalytic</note>
    </ligand>
</feature>
<dbReference type="AlphaFoldDB" id="A0A554LS96"/>